<comment type="caution">
    <text evidence="8">The sequence shown here is derived from an EMBL/GenBank/DDBJ whole genome shotgun (WGS) entry which is preliminary data.</text>
</comment>
<keyword evidence="5" id="KW-0469">Meiosis</keyword>
<dbReference type="GO" id="GO:0051598">
    <property type="term" value="P:meiotic recombination checkpoint signaling"/>
    <property type="evidence" value="ECO:0007669"/>
    <property type="project" value="TreeGrafter"/>
</dbReference>
<accession>A0A8H7AMM3</accession>
<feature type="region of interest" description="Disordered" evidence="6">
    <location>
        <begin position="1"/>
        <end position="38"/>
    </location>
</feature>
<dbReference type="InterPro" id="IPR036570">
    <property type="entry name" value="HORMA_dom_sf"/>
</dbReference>
<dbReference type="Gene3D" id="3.30.40.10">
    <property type="entry name" value="Zinc/RING finger domain, C3HC4 (zinc finger)"/>
    <property type="match status" value="1"/>
</dbReference>
<dbReference type="SUPFAM" id="SSF57903">
    <property type="entry name" value="FYVE/PHD zinc finger"/>
    <property type="match status" value="1"/>
</dbReference>
<protein>
    <recommendedName>
        <fullName evidence="7">HORMA domain-containing protein</fullName>
    </recommendedName>
</protein>
<proteinExistence type="predicted"/>
<organism evidence="8 9">
    <name type="scientific">Endocarpon pusillum</name>
    <dbReference type="NCBI Taxonomy" id="364733"/>
    <lineage>
        <taxon>Eukaryota</taxon>
        <taxon>Fungi</taxon>
        <taxon>Dikarya</taxon>
        <taxon>Ascomycota</taxon>
        <taxon>Pezizomycotina</taxon>
        <taxon>Eurotiomycetes</taxon>
        <taxon>Chaetothyriomycetidae</taxon>
        <taxon>Verrucariales</taxon>
        <taxon>Verrucariaceae</taxon>
        <taxon>Endocarpon</taxon>
    </lineage>
</organism>
<dbReference type="Proteomes" id="UP000606974">
    <property type="component" value="Unassembled WGS sequence"/>
</dbReference>
<evidence type="ECO:0000313" key="8">
    <source>
        <dbReference type="EMBL" id="KAF7511943.1"/>
    </source>
</evidence>
<gene>
    <name evidence="8" type="ORF">GJ744_003176</name>
</gene>
<dbReference type="InterPro" id="IPR051294">
    <property type="entry name" value="HORMA_MeioticProgression"/>
</dbReference>
<dbReference type="GO" id="GO:0007130">
    <property type="term" value="P:synaptonemal complex assembly"/>
    <property type="evidence" value="ECO:0007669"/>
    <property type="project" value="TreeGrafter"/>
</dbReference>
<evidence type="ECO:0000313" key="9">
    <source>
        <dbReference type="Proteomes" id="UP000606974"/>
    </source>
</evidence>
<feature type="compositionally biased region" description="Acidic residues" evidence="6">
    <location>
        <begin position="758"/>
        <end position="776"/>
    </location>
</feature>
<feature type="compositionally biased region" description="Acidic residues" evidence="6">
    <location>
        <begin position="729"/>
        <end position="745"/>
    </location>
</feature>
<dbReference type="GO" id="GO:0005694">
    <property type="term" value="C:chromosome"/>
    <property type="evidence" value="ECO:0007669"/>
    <property type="project" value="UniProtKB-SubCell"/>
</dbReference>
<dbReference type="AlphaFoldDB" id="A0A8H7AMM3"/>
<dbReference type="OrthoDB" id="1928087at2759"/>
<keyword evidence="3" id="KW-0158">Chromosome</keyword>
<dbReference type="InterPro" id="IPR011011">
    <property type="entry name" value="Znf_FYVE_PHD"/>
</dbReference>
<feature type="region of interest" description="Disordered" evidence="6">
    <location>
        <begin position="662"/>
        <end position="776"/>
    </location>
</feature>
<evidence type="ECO:0000256" key="1">
    <source>
        <dbReference type="ARBA" id="ARBA00004123"/>
    </source>
</evidence>
<feature type="compositionally biased region" description="Basic residues" evidence="6">
    <location>
        <begin position="1"/>
        <end position="17"/>
    </location>
</feature>
<feature type="region of interest" description="Disordered" evidence="6">
    <location>
        <begin position="317"/>
        <end position="405"/>
    </location>
</feature>
<feature type="compositionally biased region" description="Basic residues" evidence="6">
    <location>
        <begin position="701"/>
        <end position="710"/>
    </location>
</feature>
<evidence type="ECO:0000256" key="5">
    <source>
        <dbReference type="ARBA" id="ARBA00023254"/>
    </source>
</evidence>
<feature type="domain" description="HORMA" evidence="7">
    <location>
        <begin position="45"/>
        <end position="281"/>
    </location>
</feature>
<feature type="compositionally biased region" description="Gly residues" evidence="6">
    <location>
        <begin position="681"/>
        <end position="697"/>
    </location>
</feature>
<comment type="subcellular location">
    <subcellularLocation>
        <location evidence="2">Chromosome</location>
    </subcellularLocation>
    <subcellularLocation>
        <location evidence="1">Nucleus</location>
    </subcellularLocation>
</comment>
<evidence type="ECO:0000256" key="2">
    <source>
        <dbReference type="ARBA" id="ARBA00004286"/>
    </source>
</evidence>
<keyword evidence="9" id="KW-1185">Reference proteome</keyword>
<sequence length="776" mass="86351">MKSALLRRRHGKGRGVRQPKATPQQEESSFEQADEPMQTTAIRSEQSLSLVEIFLHGAIASVLYSRELIRHGSPAYAERRVADLFDASGPVTYRNLLERKIPSEHNNSQVFKVLVQGRSEKADRILTLLEGGIFHALHRGYLEAVQLSICADSSRPSEIMECYTFTFTYHSAPGQSHRGVSSVTVSPGPQPAFFVEDAQLSFNAAIKGLLKVILRLPPLPCRRNLGLNLFYTDDCPATYEPQGFESCNDDVIHFPGGIELAKKSEKTAGLVVGTYRTGVVVSHVSPAAGLDPDYLKVIPEVMDYSTKCSRLDEYKINLTPPPLPKPSQHSAPGGILASSAAPSTQTRHDIRTKQALQQMQRSSSRPQDLVPTQSLLRSDDTDEEDSDGSEQLPDKSMQKHTRQEDFKQSMLVPTKMAELIVHALAVQQRCPVDDPLFDQVLLEKDQIRRLESTDEVKCECANKTATNAMLDCELCGTLQHASCYGWEDMAKDRRPIEHFCYSCLLLPKEKALNDWMPTLVKCRKVLKYLEAQKLGVPVDDSGLVEALQFRGDPKDLMTSPIMQTLLKNKLIKKNHADRILENNYEVAWAEYVNPLANIYHLYQTYTAVAGARPRFMYSEALRALRTKYARFALDVIRTHDSHGDEVIRYGYYPREAAVQSRKRSASMVQDSQPGSSVAGAAGVGHGGDSGGGAGEGGPSKMPRRSGARKMSRSEMICCDANATDKETFEETEDEMEVDTEMETETETEREVVVVSSDTETETEAQAQTDDDDDLYN</sequence>
<dbReference type="Pfam" id="PF02301">
    <property type="entry name" value="HORMA"/>
    <property type="match status" value="1"/>
</dbReference>
<name>A0A8H7AMM3_9EURO</name>
<evidence type="ECO:0000259" key="7">
    <source>
        <dbReference type="PROSITE" id="PS50815"/>
    </source>
</evidence>
<dbReference type="GO" id="GO:0005634">
    <property type="term" value="C:nucleus"/>
    <property type="evidence" value="ECO:0007669"/>
    <property type="project" value="UniProtKB-SubCell"/>
</dbReference>
<dbReference type="InterPro" id="IPR013083">
    <property type="entry name" value="Znf_RING/FYVE/PHD"/>
</dbReference>
<feature type="compositionally biased region" description="Basic and acidic residues" evidence="6">
    <location>
        <begin position="392"/>
        <end position="405"/>
    </location>
</feature>
<dbReference type="EMBL" id="JAACFV010000016">
    <property type="protein sequence ID" value="KAF7511943.1"/>
    <property type="molecule type" value="Genomic_DNA"/>
</dbReference>
<reference evidence="8" key="1">
    <citation type="submission" date="2020-02" db="EMBL/GenBank/DDBJ databases">
        <authorList>
            <person name="Palmer J.M."/>
        </authorList>
    </citation>
    <scope>NUCLEOTIDE SEQUENCE</scope>
    <source>
        <strain evidence="8">EPUS1.4</strain>
        <tissue evidence="8">Thallus</tissue>
    </source>
</reference>
<dbReference type="SUPFAM" id="SSF56019">
    <property type="entry name" value="The spindle assembly checkpoint protein mad2"/>
    <property type="match status" value="1"/>
</dbReference>
<keyword evidence="4" id="KW-0539">Nucleus</keyword>
<feature type="compositionally biased region" description="Polar residues" evidence="6">
    <location>
        <begin position="354"/>
        <end position="376"/>
    </location>
</feature>
<evidence type="ECO:0000256" key="3">
    <source>
        <dbReference type="ARBA" id="ARBA00022454"/>
    </source>
</evidence>
<evidence type="ECO:0000256" key="6">
    <source>
        <dbReference type="SAM" id="MobiDB-lite"/>
    </source>
</evidence>
<dbReference type="InterPro" id="IPR003511">
    <property type="entry name" value="HORMA_dom"/>
</dbReference>
<evidence type="ECO:0000256" key="4">
    <source>
        <dbReference type="ARBA" id="ARBA00023242"/>
    </source>
</evidence>
<dbReference type="Gene3D" id="3.30.900.10">
    <property type="entry name" value="HORMA domain"/>
    <property type="match status" value="1"/>
</dbReference>
<dbReference type="PROSITE" id="PS50815">
    <property type="entry name" value="HORMA"/>
    <property type="match status" value="1"/>
</dbReference>
<dbReference type="PANTHER" id="PTHR48225">
    <property type="entry name" value="HORMA DOMAIN-CONTAINING PROTEIN 1"/>
    <property type="match status" value="1"/>
</dbReference>
<dbReference type="PANTHER" id="PTHR48225:SF7">
    <property type="entry name" value="MEIOSIS-SPECIFIC PROTEIN HOP1"/>
    <property type="match status" value="1"/>
</dbReference>